<accession>A0A0H2RSW0</accession>
<reference evidence="1 2" key="1">
    <citation type="submission" date="2015-04" db="EMBL/GenBank/DDBJ databases">
        <title>Complete genome sequence of Schizopora paradoxa KUC8140, a cosmopolitan wood degrader in East Asia.</title>
        <authorList>
            <consortium name="DOE Joint Genome Institute"/>
            <person name="Min B."/>
            <person name="Park H."/>
            <person name="Jang Y."/>
            <person name="Kim J.-J."/>
            <person name="Kim K.H."/>
            <person name="Pangilinan J."/>
            <person name="Lipzen A."/>
            <person name="Riley R."/>
            <person name="Grigoriev I.V."/>
            <person name="Spatafora J.W."/>
            <person name="Choi I.-G."/>
        </authorList>
    </citation>
    <scope>NUCLEOTIDE SEQUENCE [LARGE SCALE GENOMIC DNA]</scope>
    <source>
        <strain evidence="1 2">KUC8140</strain>
    </source>
</reference>
<evidence type="ECO:0000313" key="2">
    <source>
        <dbReference type="Proteomes" id="UP000053477"/>
    </source>
</evidence>
<gene>
    <name evidence="1" type="ORF">SCHPADRAFT_627762</name>
</gene>
<evidence type="ECO:0000313" key="1">
    <source>
        <dbReference type="EMBL" id="KLO07901.1"/>
    </source>
</evidence>
<dbReference type="AlphaFoldDB" id="A0A0H2RSW0"/>
<dbReference type="OrthoDB" id="7464992at2759"/>
<evidence type="ECO:0008006" key="3">
    <source>
        <dbReference type="Google" id="ProtNLM"/>
    </source>
</evidence>
<keyword evidence="2" id="KW-1185">Reference proteome</keyword>
<dbReference type="EMBL" id="KQ086114">
    <property type="protein sequence ID" value="KLO07901.1"/>
    <property type="molecule type" value="Genomic_DNA"/>
</dbReference>
<proteinExistence type="predicted"/>
<name>A0A0H2RSW0_9AGAM</name>
<dbReference type="Proteomes" id="UP000053477">
    <property type="component" value="Unassembled WGS sequence"/>
</dbReference>
<dbReference type="InParanoid" id="A0A0H2RSW0"/>
<sequence length="210" mass="23400">MEITIGACAGRQKYSNDWITTGVHRRDVCTVLCGPHCRCIPEENNPQRALFHAPPVKYSLSIRPALRKRLSLVKSNDFEEGENLLIRHGKVVVDAPICNVCSIGFGTSMKQRAKSVSNAFGIFIVATGLLDAILGPDAPPEDIEHRIGPFVHKKTIARSSRKSATSDKTCQLTAILSHELSHILLAHYWKLERLRGCLSYWKPYLLTSPK</sequence>
<organism evidence="1 2">
    <name type="scientific">Schizopora paradoxa</name>
    <dbReference type="NCBI Taxonomy" id="27342"/>
    <lineage>
        <taxon>Eukaryota</taxon>
        <taxon>Fungi</taxon>
        <taxon>Dikarya</taxon>
        <taxon>Basidiomycota</taxon>
        <taxon>Agaricomycotina</taxon>
        <taxon>Agaricomycetes</taxon>
        <taxon>Hymenochaetales</taxon>
        <taxon>Schizoporaceae</taxon>
        <taxon>Schizopora</taxon>
    </lineage>
</organism>
<protein>
    <recommendedName>
        <fullName evidence="3">Peptidase M48 domain-containing protein</fullName>
    </recommendedName>
</protein>